<proteinExistence type="predicted"/>
<sequence>MATILTILVLGIGSVFAAPASAGTASSTTAQATCTGSGSCWFTWGPIRAGDCTMDGAKWTLFPNGSASFEAKIVSSDSNDAWLMWVNLLDSAGVVLGPIHHGGDPKFVKGTVKNQWHWWFDAGSFDARLYDRINSMRMTSHC</sequence>
<feature type="chain" id="PRO_5039276107" description="DUF6294 domain-containing protein" evidence="1">
    <location>
        <begin position="18"/>
        <end position="142"/>
    </location>
</feature>
<organism evidence="3 4">
    <name type="scientific">Amycolatopsis thailandensis</name>
    <dbReference type="NCBI Taxonomy" id="589330"/>
    <lineage>
        <taxon>Bacteria</taxon>
        <taxon>Bacillati</taxon>
        <taxon>Actinomycetota</taxon>
        <taxon>Actinomycetes</taxon>
        <taxon>Pseudonocardiales</taxon>
        <taxon>Pseudonocardiaceae</taxon>
        <taxon>Amycolatopsis</taxon>
    </lineage>
</organism>
<evidence type="ECO:0000313" key="4">
    <source>
        <dbReference type="Proteomes" id="UP000215223"/>
    </source>
</evidence>
<name>A0A229S7A5_9PSEU</name>
<protein>
    <recommendedName>
        <fullName evidence="2">DUF6294 domain-containing protein</fullName>
    </recommendedName>
</protein>
<keyword evidence="1" id="KW-0732">Signal</keyword>
<dbReference type="AlphaFoldDB" id="A0A229S7A5"/>
<feature type="domain" description="DUF6294" evidence="2">
    <location>
        <begin position="58"/>
        <end position="142"/>
    </location>
</feature>
<evidence type="ECO:0000313" key="3">
    <source>
        <dbReference type="EMBL" id="OXM54813.1"/>
    </source>
</evidence>
<comment type="caution">
    <text evidence="3">The sequence shown here is derived from an EMBL/GenBank/DDBJ whole genome shotgun (WGS) entry which is preliminary data.</text>
</comment>
<dbReference type="Proteomes" id="UP000215223">
    <property type="component" value="Unassembled WGS sequence"/>
</dbReference>
<evidence type="ECO:0000259" key="2">
    <source>
        <dbReference type="Pfam" id="PF19811"/>
    </source>
</evidence>
<evidence type="ECO:0000256" key="1">
    <source>
        <dbReference type="SAM" id="SignalP"/>
    </source>
</evidence>
<dbReference type="EMBL" id="NMQT01000066">
    <property type="protein sequence ID" value="OXM54813.1"/>
    <property type="molecule type" value="Genomic_DNA"/>
</dbReference>
<dbReference type="Pfam" id="PF19811">
    <property type="entry name" value="DUF6294"/>
    <property type="match status" value="1"/>
</dbReference>
<gene>
    <name evidence="3" type="ORF">CFP71_19035</name>
</gene>
<keyword evidence="4" id="KW-1185">Reference proteome</keyword>
<feature type="signal peptide" evidence="1">
    <location>
        <begin position="1"/>
        <end position="17"/>
    </location>
</feature>
<reference evidence="3 4" key="1">
    <citation type="submission" date="2017-07" db="EMBL/GenBank/DDBJ databases">
        <title>Amycolatopsis thailandensis Genome sequencing and assembly.</title>
        <authorList>
            <person name="Kaur N."/>
            <person name="Mayilraj S."/>
        </authorList>
    </citation>
    <scope>NUCLEOTIDE SEQUENCE [LARGE SCALE GENOMIC DNA]</scope>
    <source>
        <strain evidence="3 4">JCM 16380</strain>
    </source>
</reference>
<accession>A0A229S7A5</accession>
<dbReference type="InterPro" id="IPR046261">
    <property type="entry name" value="DUF6294"/>
</dbReference>